<evidence type="ECO:0000256" key="1">
    <source>
        <dbReference type="ARBA" id="ARBA00004651"/>
    </source>
</evidence>
<feature type="transmembrane region" description="Helical" evidence="7">
    <location>
        <begin position="378"/>
        <end position="399"/>
    </location>
</feature>
<keyword evidence="5 7" id="KW-0472">Membrane</keyword>
<comment type="caution">
    <text evidence="9">The sequence shown here is derived from an EMBL/GenBank/DDBJ whole genome shotgun (WGS) entry which is preliminary data.</text>
</comment>
<evidence type="ECO:0000256" key="2">
    <source>
        <dbReference type="ARBA" id="ARBA00022475"/>
    </source>
</evidence>
<dbReference type="PANTHER" id="PTHR30619:SF7">
    <property type="entry name" value="BETA-LACTAMASE DOMAIN PROTEIN"/>
    <property type="match status" value="1"/>
</dbReference>
<protein>
    <submittedName>
        <fullName evidence="9">Competence protein ComEC</fullName>
    </submittedName>
</protein>
<feature type="transmembrane region" description="Helical" evidence="7">
    <location>
        <begin position="324"/>
        <end position="345"/>
    </location>
</feature>
<name>A0ABX0TH57_9MICC</name>
<dbReference type="EMBL" id="JAAOZD010000004">
    <property type="protein sequence ID" value="NIJ01860.1"/>
    <property type="molecule type" value="Genomic_DNA"/>
</dbReference>
<evidence type="ECO:0000256" key="6">
    <source>
        <dbReference type="SAM" id="MobiDB-lite"/>
    </source>
</evidence>
<feature type="transmembrane region" description="Helical" evidence="7">
    <location>
        <begin position="43"/>
        <end position="64"/>
    </location>
</feature>
<dbReference type="InterPro" id="IPR052159">
    <property type="entry name" value="Competence_DNA_uptake"/>
</dbReference>
<feature type="transmembrane region" description="Helical" evidence="7">
    <location>
        <begin position="254"/>
        <end position="272"/>
    </location>
</feature>
<evidence type="ECO:0000256" key="3">
    <source>
        <dbReference type="ARBA" id="ARBA00022692"/>
    </source>
</evidence>
<evidence type="ECO:0000313" key="10">
    <source>
        <dbReference type="Proteomes" id="UP000802392"/>
    </source>
</evidence>
<proteinExistence type="predicted"/>
<keyword evidence="10" id="KW-1185">Reference proteome</keyword>
<keyword evidence="4 7" id="KW-1133">Transmembrane helix</keyword>
<keyword evidence="3 7" id="KW-0812">Transmembrane</keyword>
<dbReference type="Proteomes" id="UP000802392">
    <property type="component" value="Unassembled WGS sequence"/>
</dbReference>
<dbReference type="RefSeq" id="WP_344697938.1">
    <property type="nucleotide sequence ID" value="NZ_BAAAVO010000012.1"/>
</dbReference>
<dbReference type="Pfam" id="PF03772">
    <property type="entry name" value="Competence"/>
    <property type="match status" value="1"/>
</dbReference>
<feature type="domain" description="ComEC/Rec2-related protein" evidence="8">
    <location>
        <begin position="204"/>
        <end position="467"/>
    </location>
</feature>
<accession>A0ABX0TH57</accession>
<feature type="transmembrane region" description="Helical" evidence="7">
    <location>
        <begin position="352"/>
        <end position="372"/>
    </location>
</feature>
<comment type="subcellular location">
    <subcellularLocation>
        <location evidence="1">Cell membrane</location>
        <topology evidence="1">Multi-pass membrane protein</topology>
    </subcellularLocation>
</comment>
<evidence type="ECO:0000256" key="4">
    <source>
        <dbReference type="ARBA" id="ARBA00022989"/>
    </source>
</evidence>
<reference evidence="9 10" key="1">
    <citation type="submission" date="2020-03" db="EMBL/GenBank/DDBJ databases">
        <title>Genomic Encyclopedia of Type Strains, Phase III (KMG-III): the genomes of soil and plant-associated and newly described type strains.</title>
        <authorList>
            <person name="Whitman W."/>
        </authorList>
    </citation>
    <scope>NUCLEOTIDE SEQUENCE [LARGE SCALE GENOMIC DNA]</scope>
    <source>
        <strain evidence="9 10">CECT 4207</strain>
    </source>
</reference>
<evidence type="ECO:0000259" key="8">
    <source>
        <dbReference type="Pfam" id="PF03772"/>
    </source>
</evidence>
<sequence>MAGSSVDAQASWVLTGGLALAGAAALLVGTRRHPSFRRSIRDTMALAFFVGAMVATHCAVSAAARQDGPVASAAGHSVAVTVTVTGSPELSPLPGNSGSSRWMVPVILREIIAAGTVSPGPADLLVTGGDEWAQVRPGQQLRTTGTLKEAQPGQPGTAILSAASGPLIHDDSFDIRSTAGDWRRAFVTAAKWLPGDAAGLLPGMVTGDISGLPEDLNQAMKVTGMTHLTAVSGANCSLVLGGFLVLARRMRLPRPIAGATALAGLGAFVVLVGSEPSVLRAAVMGCIGVIALAGGSRGRALSFLCCATIALLLFEPTLGSSVGFLLSVLATLGIVLLAGRMAGWAPPGMPGWLAAGVSVPLSAQLLCGPVIAVLQPQVATYALVSNVVAGPLVAPVTICGTVAVPLAAVVPALAVAPVAVAGTCAGAIASMARFFASAPGAALPWAEGPTGAAAMAALSAFTFVGLWMGLHPAEVCRRVRILHAQLTVLLEMLARRLERLCRGPEECQGMADFKVNPNRRKDTISGCCPEHQGQGSRRQRRWLARCPARFRRPHRGSGRIPGNPCPGPDPGQCQGGDSGC</sequence>
<feature type="transmembrane region" description="Helical" evidence="7">
    <location>
        <begin position="452"/>
        <end position="470"/>
    </location>
</feature>
<organism evidence="9 10">
    <name type="scientific">Paenarthrobacter ilicis</name>
    <dbReference type="NCBI Taxonomy" id="43665"/>
    <lineage>
        <taxon>Bacteria</taxon>
        <taxon>Bacillati</taxon>
        <taxon>Actinomycetota</taxon>
        <taxon>Actinomycetes</taxon>
        <taxon>Micrococcales</taxon>
        <taxon>Micrococcaceae</taxon>
        <taxon>Paenarthrobacter</taxon>
    </lineage>
</organism>
<keyword evidence="2" id="KW-1003">Cell membrane</keyword>
<feature type="transmembrane region" description="Helical" evidence="7">
    <location>
        <begin position="406"/>
        <end position="432"/>
    </location>
</feature>
<evidence type="ECO:0000256" key="5">
    <source>
        <dbReference type="ARBA" id="ARBA00023136"/>
    </source>
</evidence>
<dbReference type="PANTHER" id="PTHR30619">
    <property type="entry name" value="DNA INTERNALIZATION/COMPETENCE PROTEIN COMEC/REC2"/>
    <property type="match status" value="1"/>
</dbReference>
<feature type="transmembrane region" description="Helical" evidence="7">
    <location>
        <begin position="12"/>
        <end position="31"/>
    </location>
</feature>
<dbReference type="NCBIfam" id="TIGR00360">
    <property type="entry name" value="ComEC_N-term"/>
    <property type="match status" value="1"/>
</dbReference>
<dbReference type="InterPro" id="IPR004477">
    <property type="entry name" value="ComEC_N"/>
</dbReference>
<feature type="transmembrane region" description="Helical" evidence="7">
    <location>
        <begin position="228"/>
        <end position="247"/>
    </location>
</feature>
<evidence type="ECO:0000256" key="7">
    <source>
        <dbReference type="SAM" id="Phobius"/>
    </source>
</evidence>
<feature type="region of interest" description="Disordered" evidence="6">
    <location>
        <begin position="552"/>
        <end position="580"/>
    </location>
</feature>
<evidence type="ECO:0000313" key="9">
    <source>
        <dbReference type="EMBL" id="NIJ01860.1"/>
    </source>
</evidence>
<feature type="transmembrane region" description="Helical" evidence="7">
    <location>
        <begin position="278"/>
        <end position="294"/>
    </location>
</feature>
<gene>
    <name evidence="9" type="ORF">FHR86_002192</name>
</gene>
<feature type="transmembrane region" description="Helical" evidence="7">
    <location>
        <begin position="301"/>
        <end position="318"/>
    </location>
</feature>